<dbReference type="GO" id="GO:0034632">
    <property type="term" value="F:retinol transmembrane transporter activity"/>
    <property type="evidence" value="ECO:0007669"/>
    <property type="project" value="InterPro"/>
</dbReference>
<evidence type="ECO:0000256" key="1">
    <source>
        <dbReference type="SAM" id="Phobius"/>
    </source>
</evidence>
<dbReference type="GO" id="GO:0038023">
    <property type="term" value="F:signaling receptor activity"/>
    <property type="evidence" value="ECO:0007669"/>
    <property type="project" value="InterPro"/>
</dbReference>
<evidence type="ECO:0000313" key="2">
    <source>
        <dbReference type="Proteomes" id="UP000515163"/>
    </source>
</evidence>
<dbReference type="Pfam" id="PF14752">
    <property type="entry name" value="RBP_receptor"/>
    <property type="match status" value="1"/>
</dbReference>
<dbReference type="Proteomes" id="UP000515163">
    <property type="component" value="Unplaced"/>
</dbReference>
<dbReference type="GeneID" id="116286797"/>
<gene>
    <name evidence="3" type="primary">LOC116286797</name>
</gene>
<feature type="transmembrane region" description="Helical" evidence="1">
    <location>
        <begin position="62"/>
        <end position="83"/>
    </location>
</feature>
<proteinExistence type="predicted"/>
<dbReference type="RefSeq" id="XP_031549237.1">
    <property type="nucleotide sequence ID" value="XM_031693377.1"/>
</dbReference>
<organism evidence="2 3">
    <name type="scientific">Actinia tenebrosa</name>
    <name type="common">Australian red waratah sea anemone</name>
    <dbReference type="NCBI Taxonomy" id="6105"/>
    <lineage>
        <taxon>Eukaryota</taxon>
        <taxon>Metazoa</taxon>
        <taxon>Cnidaria</taxon>
        <taxon>Anthozoa</taxon>
        <taxon>Hexacorallia</taxon>
        <taxon>Actiniaria</taxon>
        <taxon>Actiniidae</taxon>
        <taxon>Actinia</taxon>
    </lineage>
</organism>
<sequence length="157" mass="18143">MKTPKGRCKKGIIDAVKSKVYKSRQEFKYSTRVICTYAISLIILFEVGIRLVILGLPKNHYLLFYLYPIITKITMAMLAFGWNPMLAKWTLIMRVSWFTAITISTAYYIIATINMMSLHRSHLRRLQRGDKSLLPKKIQKESPSFMTVSILSCNDSI</sequence>
<keyword evidence="1" id="KW-0472">Membrane</keyword>
<dbReference type="InterPro" id="IPR026612">
    <property type="entry name" value="STRA6-like"/>
</dbReference>
<keyword evidence="1" id="KW-1133">Transmembrane helix</keyword>
<dbReference type="AlphaFoldDB" id="A0A6P8H8Z9"/>
<name>A0A6P8H8Z9_ACTTE</name>
<reference evidence="3" key="1">
    <citation type="submission" date="2025-08" db="UniProtKB">
        <authorList>
            <consortium name="RefSeq"/>
        </authorList>
    </citation>
    <scope>IDENTIFICATION</scope>
    <source>
        <tissue evidence="3">Tentacle</tissue>
    </source>
</reference>
<protein>
    <submittedName>
        <fullName evidence="3">Uncharacterized protein LOC116286797</fullName>
    </submittedName>
</protein>
<evidence type="ECO:0000313" key="3">
    <source>
        <dbReference type="RefSeq" id="XP_031549237.1"/>
    </source>
</evidence>
<dbReference type="InParanoid" id="A0A6P8H8Z9"/>
<keyword evidence="1" id="KW-0812">Transmembrane</keyword>
<feature type="transmembrane region" description="Helical" evidence="1">
    <location>
        <begin position="95"/>
        <end position="116"/>
    </location>
</feature>
<accession>A0A6P8H8Z9</accession>
<dbReference type="KEGG" id="aten:116286797"/>
<feature type="transmembrane region" description="Helical" evidence="1">
    <location>
        <begin position="34"/>
        <end position="56"/>
    </location>
</feature>
<keyword evidence="2" id="KW-1185">Reference proteome</keyword>